<dbReference type="EMBL" id="CACRSY010000008">
    <property type="protein sequence ID" value="VYS96414.1"/>
    <property type="molecule type" value="Genomic_DNA"/>
</dbReference>
<proteinExistence type="predicted"/>
<protein>
    <recommendedName>
        <fullName evidence="2">Virulence protein</fullName>
    </recommendedName>
</protein>
<sequence length="35" mass="4114">MENQGEVIFYNTDDGLTHIEVKVEDETVWLTIDQM</sequence>
<accession>A0A6N2STI3</accession>
<gene>
    <name evidence="1" type="ORF">BHLFYP23_02265</name>
</gene>
<dbReference type="AlphaFoldDB" id="A0A6N2STI3"/>
<evidence type="ECO:0008006" key="2">
    <source>
        <dbReference type="Google" id="ProtNLM"/>
    </source>
</evidence>
<name>A0A6N2STI3_BLAHA</name>
<evidence type="ECO:0000313" key="1">
    <source>
        <dbReference type="EMBL" id="VYS96414.1"/>
    </source>
</evidence>
<reference evidence="1" key="1">
    <citation type="submission" date="2019-11" db="EMBL/GenBank/DDBJ databases">
        <authorList>
            <person name="Feng L."/>
        </authorList>
    </citation>
    <scope>NUCLEOTIDE SEQUENCE</scope>
    <source>
        <strain evidence="1">BhanseniiLFYP23</strain>
    </source>
</reference>
<organism evidence="1">
    <name type="scientific">Blautia hansenii</name>
    <name type="common">Ruminococcus hansenii</name>
    <dbReference type="NCBI Taxonomy" id="1322"/>
    <lineage>
        <taxon>Bacteria</taxon>
        <taxon>Bacillati</taxon>
        <taxon>Bacillota</taxon>
        <taxon>Clostridia</taxon>
        <taxon>Lachnospirales</taxon>
        <taxon>Lachnospiraceae</taxon>
        <taxon>Blautia</taxon>
    </lineage>
</organism>